<keyword evidence="6 14" id="KW-0349">Heme</keyword>
<evidence type="ECO:0000256" key="3">
    <source>
        <dbReference type="ARBA" id="ARBA00004174"/>
    </source>
</evidence>
<evidence type="ECO:0000256" key="15">
    <source>
        <dbReference type="RuleBase" id="RU000461"/>
    </source>
</evidence>
<keyword evidence="7 14" id="KW-0479">Metal-binding</keyword>
<reference evidence="16 17" key="1">
    <citation type="journal article" date="2007" name="Nature">
        <title>Evolution of genes and genomes on the Drosophila phylogeny.</title>
        <authorList>
            <consortium name="Drosophila 12 Genomes Consortium"/>
            <person name="Clark A.G."/>
            <person name="Eisen M.B."/>
            <person name="Smith D.R."/>
            <person name="Bergman C.M."/>
            <person name="Oliver B."/>
            <person name="Markow T.A."/>
            <person name="Kaufman T.C."/>
            <person name="Kellis M."/>
            <person name="Gelbart W."/>
            <person name="Iyer V.N."/>
            <person name="Pollard D.A."/>
            <person name="Sackton T.B."/>
            <person name="Larracuente A.M."/>
            <person name="Singh N.D."/>
            <person name="Abad J.P."/>
            <person name="Abt D.N."/>
            <person name="Adryan B."/>
            <person name="Aguade M."/>
            <person name="Akashi H."/>
            <person name="Anderson W.W."/>
            <person name="Aquadro C.F."/>
            <person name="Ardell D.H."/>
            <person name="Arguello R."/>
            <person name="Artieri C.G."/>
            <person name="Barbash D.A."/>
            <person name="Barker D."/>
            <person name="Barsanti P."/>
            <person name="Batterham P."/>
            <person name="Batzoglou S."/>
            <person name="Begun D."/>
            <person name="Bhutkar A."/>
            <person name="Blanco E."/>
            <person name="Bosak S.A."/>
            <person name="Bradley R.K."/>
            <person name="Brand A.D."/>
            <person name="Brent M.R."/>
            <person name="Brooks A.N."/>
            <person name="Brown R.H."/>
            <person name="Butlin R.K."/>
            <person name="Caggese C."/>
            <person name="Calvi B.R."/>
            <person name="Bernardo de Carvalho A."/>
            <person name="Caspi A."/>
            <person name="Castrezana S."/>
            <person name="Celniker S.E."/>
            <person name="Chang J.L."/>
            <person name="Chapple C."/>
            <person name="Chatterji S."/>
            <person name="Chinwalla A."/>
            <person name="Civetta A."/>
            <person name="Clifton S.W."/>
            <person name="Comeron J.M."/>
            <person name="Costello J.C."/>
            <person name="Coyne J.A."/>
            <person name="Daub J."/>
            <person name="David R.G."/>
            <person name="Delcher A.L."/>
            <person name="Delehaunty K."/>
            <person name="Do C.B."/>
            <person name="Ebling H."/>
            <person name="Edwards K."/>
            <person name="Eickbush T."/>
            <person name="Evans J.D."/>
            <person name="Filipski A."/>
            <person name="Findeiss S."/>
            <person name="Freyhult E."/>
            <person name="Fulton L."/>
            <person name="Fulton R."/>
            <person name="Garcia A.C."/>
            <person name="Gardiner A."/>
            <person name="Garfield D.A."/>
            <person name="Garvin B.E."/>
            <person name="Gibson G."/>
            <person name="Gilbert D."/>
            <person name="Gnerre S."/>
            <person name="Godfrey J."/>
            <person name="Good R."/>
            <person name="Gotea V."/>
            <person name="Gravely B."/>
            <person name="Greenberg A.J."/>
            <person name="Griffiths-Jones S."/>
            <person name="Gross S."/>
            <person name="Guigo R."/>
            <person name="Gustafson E.A."/>
            <person name="Haerty W."/>
            <person name="Hahn M.W."/>
            <person name="Halligan D.L."/>
            <person name="Halpern A.L."/>
            <person name="Halter G.M."/>
            <person name="Han M.V."/>
            <person name="Heger A."/>
            <person name="Hillier L."/>
            <person name="Hinrichs A.S."/>
            <person name="Holmes I."/>
            <person name="Hoskins R.A."/>
            <person name="Hubisz M.J."/>
            <person name="Hultmark D."/>
            <person name="Huntley M.A."/>
            <person name="Jaffe D.B."/>
            <person name="Jagadeeshan S."/>
            <person name="Jeck W.R."/>
            <person name="Johnson J."/>
            <person name="Jones C.D."/>
            <person name="Jordan W.C."/>
            <person name="Karpen G.H."/>
            <person name="Kataoka E."/>
            <person name="Keightley P.D."/>
            <person name="Kheradpour P."/>
            <person name="Kirkness E.F."/>
            <person name="Koerich L.B."/>
            <person name="Kristiansen K."/>
            <person name="Kudrna D."/>
            <person name="Kulathinal R.J."/>
            <person name="Kumar S."/>
            <person name="Kwok R."/>
            <person name="Lander E."/>
            <person name="Langley C.H."/>
            <person name="Lapoint R."/>
            <person name="Lazzaro B.P."/>
            <person name="Lee S.J."/>
            <person name="Levesque L."/>
            <person name="Li R."/>
            <person name="Lin C.F."/>
            <person name="Lin M.F."/>
            <person name="Lindblad-Toh K."/>
            <person name="Llopart A."/>
            <person name="Long M."/>
            <person name="Low L."/>
            <person name="Lozovsky E."/>
            <person name="Lu J."/>
            <person name="Luo M."/>
            <person name="Machado C.A."/>
            <person name="Makalowski W."/>
            <person name="Marzo M."/>
            <person name="Matsuda M."/>
            <person name="Matzkin L."/>
            <person name="McAllister B."/>
            <person name="McBride C.S."/>
            <person name="McKernan B."/>
            <person name="McKernan K."/>
            <person name="Mendez-Lago M."/>
            <person name="Minx P."/>
            <person name="Mollenhauer M.U."/>
            <person name="Montooth K."/>
            <person name="Mount S.M."/>
            <person name="Mu X."/>
            <person name="Myers E."/>
            <person name="Negre B."/>
            <person name="Newfeld S."/>
            <person name="Nielsen R."/>
            <person name="Noor M.A."/>
            <person name="O'Grady P."/>
            <person name="Pachter L."/>
            <person name="Papaceit M."/>
            <person name="Parisi M.J."/>
            <person name="Parisi M."/>
            <person name="Parts L."/>
            <person name="Pedersen J.S."/>
            <person name="Pesole G."/>
            <person name="Phillippy A.M."/>
            <person name="Ponting C.P."/>
            <person name="Pop M."/>
            <person name="Porcelli D."/>
            <person name="Powell J.R."/>
            <person name="Prohaska S."/>
            <person name="Pruitt K."/>
            <person name="Puig M."/>
            <person name="Quesneville H."/>
            <person name="Ram K.R."/>
            <person name="Rand D."/>
            <person name="Rasmussen M.D."/>
            <person name="Reed L.K."/>
            <person name="Reenan R."/>
            <person name="Reily A."/>
            <person name="Remington K.A."/>
            <person name="Rieger T.T."/>
            <person name="Ritchie M.G."/>
            <person name="Robin C."/>
            <person name="Rogers Y.H."/>
            <person name="Rohde C."/>
            <person name="Rozas J."/>
            <person name="Rubenfield M.J."/>
            <person name="Ruiz A."/>
            <person name="Russo S."/>
            <person name="Salzberg S.L."/>
            <person name="Sanchez-Gracia A."/>
            <person name="Saranga D.J."/>
            <person name="Sato H."/>
            <person name="Schaeffer S.W."/>
            <person name="Schatz M.C."/>
            <person name="Schlenke T."/>
            <person name="Schwartz R."/>
            <person name="Segarra C."/>
            <person name="Singh R.S."/>
            <person name="Sirot L."/>
            <person name="Sirota M."/>
            <person name="Sisneros N.B."/>
            <person name="Smith C.D."/>
            <person name="Smith T.F."/>
            <person name="Spieth J."/>
            <person name="Stage D.E."/>
            <person name="Stark A."/>
            <person name="Stephan W."/>
            <person name="Strausberg R.L."/>
            <person name="Strempel S."/>
            <person name="Sturgill D."/>
            <person name="Sutton G."/>
            <person name="Sutton G.G."/>
            <person name="Tao W."/>
            <person name="Teichmann S."/>
            <person name="Tobari Y.N."/>
            <person name="Tomimura Y."/>
            <person name="Tsolas J.M."/>
            <person name="Valente V.L."/>
            <person name="Venter E."/>
            <person name="Venter J.C."/>
            <person name="Vicario S."/>
            <person name="Vieira F.G."/>
            <person name="Vilella A.J."/>
            <person name="Villasante A."/>
            <person name="Walenz B."/>
            <person name="Wang J."/>
            <person name="Wasserman M."/>
            <person name="Watts T."/>
            <person name="Wilson D."/>
            <person name="Wilson R.K."/>
            <person name="Wing R.A."/>
            <person name="Wolfner M.F."/>
            <person name="Wong A."/>
            <person name="Wong G.K."/>
            <person name="Wu C.I."/>
            <person name="Wu G."/>
            <person name="Yamamoto D."/>
            <person name="Yang H.P."/>
            <person name="Yang S.P."/>
            <person name="Yorke J.A."/>
            <person name="Yoshida K."/>
            <person name="Zdobnov E."/>
            <person name="Zhang P."/>
            <person name="Zhang Y."/>
            <person name="Zimin A.V."/>
            <person name="Baldwin J."/>
            <person name="Abdouelleil A."/>
            <person name="Abdulkadir J."/>
            <person name="Abebe A."/>
            <person name="Abera B."/>
            <person name="Abreu J."/>
            <person name="Acer S.C."/>
            <person name="Aftuck L."/>
            <person name="Alexander A."/>
            <person name="An P."/>
            <person name="Anderson E."/>
            <person name="Anderson S."/>
            <person name="Arachi H."/>
            <person name="Azer M."/>
            <person name="Bachantsang P."/>
            <person name="Barry A."/>
            <person name="Bayul T."/>
            <person name="Berlin A."/>
            <person name="Bessette D."/>
            <person name="Bloom T."/>
            <person name="Blye J."/>
            <person name="Boguslavskiy L."/>
            <person name="Bonnet C."/>
            <person name="Boukhgalter B."/>
            <person name="Bourzgui I."/>
            <person name="Brown A."/>
            <person name="Cahill P."/>
            <person name="Channer S."/>
            <person name="Cheshatsang Y."/>
            <person name="Chuda L."/>
            <person name="Citroen M."/>
            <person name="Collymore A."/>
            <person name="Cooke P."/>
            <person name="Costello M."/>
            <person name="D'Aco K."/>
            <person name="Daza R."/>
            <person name="De Haan G."/>
            <person name="DeGray S."/>
            <person name="DeMaso C."/>
            <person name="Dhargay N."/>
            <person name="Dooley K."/>
            <person name="Dooley E."/>
            <person name="Doricent M."/>
            <person name="Dorje P."/>
            <person name="Dorjee K."/>
            <person name="Dupes A."/>
            <person name="Elong R."/>
            <person name="Falk J."/>
            <person name="Farina A."/>
            <person name="Faro S."/>
            <person name="Ferguson D."/>
            <person name="Fisher S."/>
            <person name="Foley C.D."/>
            <person name="Franke A."/>
            <person name="Friedrich D."/>
            <person name="Gadbois L."/>
            <person name="Gearin G."/>
            <person name="Gearin C.R."/>
            <person name="Giannoukos G."/>
            <person name="Goode T."/>
            <person name="Graham J."/>
            <person name="Grandbois E."/>
            <person name="Grewal S."/>
            <person name="Gyaltsen K."/>
            <person name="Hafez N."/>
            <person name="Hagos B."/>
            <person name="Hall J."/>
            <person name="Henson C."/>
            <person name="Hollinger A."/>
            <person name="Honan T."/>
            <person name="Huard M.D."/>
            <person name="Hughes L."/>
            <person name="Hurhula B."/>
            <person name="Husby M.E."/>
            <person name="Kamat A."/>
            <person name="Kanga B."/>
            <person name="Kashin S."/>
            <person name="Khazanovich D."/>
            <person name="Kisner P."/>
            <person name="Lance K."/>
            <person name="Lara M."/>
            <person name="Lee W."/>
            <person name="Lennon N."/>
            <person name="Letendre F."/>
            <person name="LeVine R."/>
            <person name="Lipovsky A."/>
            <person name="Liu X."/>
            <person name="Liu J."/>
            <person name="Liu S."/>
            <person name="Lokyitsang T."/>
            <person name="Lokyitsang Y."/>
            <person name="Lubonja R."/>
            <person name="Lui A."/>
            <person name="MacDonald P."/>
            <person name="Magnisalis V."/>
            <person name="Maru K."/>
            <person name="Matthews C."/>
            <person name="McCusker W."/>
            <person name="McDonough S."/>
            <person name="Mehta T."/>
            <person name="Meldrim J."/>
            <person name="Meneus L."/>
            <person name="Mihai O."/>
            <person name="Mihalev A."/>
            <person name="Mihova T."/>
            <person name="Mittelman R."/>
            <person name="Mlenga V."/>
            <person name="Montmayeur A."/>
            <person name="Mulrain L."/>
            <person name="Navidi A."/>
            <person name="Naylor J."/>
            <person name="Negash T."/>
            <person name="Nguyen T."/>
            <person name="Nguyen N."/>
            <person name="Nicol R."/>
            <person name="Norbu C."/>
            <person name="Norbu N."/>
            <person name="Novod N."/>
            <person name="O'Neill B."/>
            <person name="Osman S."/>
            <person name="Markiewicz E."/>
            <person name="Oyono O.L."/>
            <person name="Patti C."/>
            <person name="Phunkhang P."/>
            <person name="Pierre F."/>
            <person name="Priest M."/>
            <person name="Raghuraman S."/>
            <person name="Rege F."/>
            <person name="Reyes R."/>
            <person name="Rise C."/>
            <person name="Rogov P."/>
            <person name="Ross K."/>
            <person name="Ryan E."/>
            <person name="Settipalli S."/>
            <person name="Shea T."/>
            <person name="Sherpa N."/>
            <person name="Shi L."/>
            <person name="Shih D."/>
            <person name="Sparrow T."/>
            <person name="Spaulding J."/>
            <person name="Stalker J."/>
            <person name="Stange-Thomann N."/>
            <person name="Stavropoulos S."/>
            <person name="Stone C."/>
            <person name="Strader C."/>
            <person name="Tesfaye S."/>
            <person name="Thomson T."/>
            <person name="Thoulutsang Y."/>
            <person name="Thoulutsang D."/>
            <person name="Topham K."/>
            <person name="Topping I."/>
            <person name="Tsamla T."/>
            <person name="Vassiliev H."/>
            <person name="Vo A."/>
            <person name="Wangchuk T."/>
            <person name="Wangdi T."/>
            <person name="Weiand M."/>
            <person name="Wilkinson J."/>
            <person name="Wilson A."/>
            <person name="Yadav S."/>
            <person name="Young G."/>
            <person name="Yu Q."/>
            <person name="Zembek L."/>
            <person name="Zhong D."/>
            <person name="Zimmer A."/>
            <person name="Zwirko Z."/>
            <person name="Jaffe D.B."/>
            <person name="Alvarez P."/>
            <person name="Brockman W."/>
            <person name="Butler J."/>
            <person name="Chin C."/>
            <person name="Gnerre S."/>
            <person name="Grabherr M."/>
            <person name="Kleber M."/>
            <person name="Mauceli E."/>
            <person name="MacCallum I."/>
        </authorList>
    </citation>
    <scope>NUCLEOTIDE SEQUENCE [LARGE SCALE GENOMIC DNA]</scope>
    <source>
        <strain evidence="17">Tucson 15287-2541.00</strain>
    </source>
</reference>
<evidence type="ECO:0000256" key="5">
    <source>
        <dbReference type="ARBA" id="ARBA00010617"/>
    </source>
</evidence>
<dbReference type="PANTHER" id="PTHR24300:SF376">
    <property type="entry name" value="CYTOCHROME P450 15A1"/>
    <property type="match status" value="1"/>
</dbReference>
<evidence type="ECO:0000256" key="12">
    <source>
        <dbReference type="ARBA" id="ARBA00023033"/>
    </source>
</evidence>
<dbReference type="eggNOG" id="KOG0156">
    <property type="taxonomic scope" value="Eukaryota"/>
</dbReference>
<dbReference type="AlphaFoldDB" id="B4JEX9"/>
<comment type="similarity">
    <text evidence="5 15">Belongs to the cytochrome P450 family.</text>
</comment>
<keyword evidence="13" id="KW-0472">Membrane</keyword>
<keyword evidence="10 15" id="KW-0560">Oxidoreductase</keyword>
<dbReference type="PRINTS" id="PR00385">
    <property type="entry name" value="P450"/>
</dbReference>
<dbReference type="InterPro" id="IPR001128">
    <property type="entry name" value="Cyt_P450"/>
</dbReference>
<evidence type="ECO:0000256" key="1">
    <source>
        <dbReference type="ARBA" id="ARBA00001971"/>
    </source>
</evidence>
<evidence type="ECO:0000256" key="7">
    <source>
        <dbReference type="ARBA" id="ARBA00022723"/>
    </source>
</evidence>
<dbReference type="Proteomes" id="UP000001070">
    <property type="component" value="Unassembled WGS sequence"/>
</dbReference>
<keyword evidence="8" id="KW-0256">Endoplasmic reticulum</keyword>
<dbReference type="Pfam" id="PF00067">
    <property type="entry name" value="p450"/>
    <property type="match status" value="1"/>
</dbReference>
<evidence type="ECO:0000256" key="9">
    <source>
        <dbReference type="ARBA" id="ARBA00022848"/>
    </source>
</evidence>
<feature type="binding site" description="axial binding residue" evidence="14">
    <location>
        <position position="540"/>
    </location>
    <ligand>
        <name>heme</name>
        <dbReference type="ChEBI" id="CHEBI:30413"/>
    </ligand>
    <ligandPart>
        <name>Fe</name>
        <dbReference type="ChEBI" id="CHEBI:18248"/>
    </ligandPart>
</feature>
<dbReference type="InterPro" id="IPR002401">
    <property type="entry name" value="Cyt_P450_E_grp-I"/>
</dbReference>
<dbReference type="CDD" id="cd20651">
    <property type="entry name" value="CYP15A1-like"/>
    <property type="match status" value="1"/>
</dbReference>
<dbReference type="PANTHER" id="PTHR24300">
    <property type="entry name" value="CYTOCHROME P450 508A4-RELATED"/>
    <property type="match status" value="1"/>
</dbReference>
<dbReference type="HOGENOM" id="CLU_001570_22_0_1"/>
<comment type="subcellular location">
    <subcellularLocation>
        <location evidence="4">Endoplasmic reticulum membrane</location>
        <topology evidence="4">Peripheral membrane protein</topology>
    </subcellularLocation>
    <subcellularLocation>
        <location evidence="3">Microsome membrane</location>
        <topology evidence="3">Peripheral membrane protein</topology>
    </subcellularLocation>
</comment>
<sequence length="597" mass="69029">MLTLLLLATCSFIFLYELYKYAISRPVGFPPGPPRIPIFGSYLFMLLINYKYLHKAAITLSKWYKSDIIGLYVGNFAVAVVNSGEAVRQILNNQVYDGRPSIYLAEMRDPGKCVRGPPRLPIFGSYLFMLLINYKYLHKAAIALSKWYKSDIIGLYVGPFAVAVVNSGEAVRQILNNQDYDGRPSLYLAEMRDPGKCIRGIFFQEGVLWKEQRRFILRYLRDFGFGRRFEQLELIIQEEITDMLDLIRNGPRYEHEHLLVKPGGYRVQLPLFFNPFSANSHFQIVYNERLPRPEMAKLVKLVQFGLQFQRNADDYGRMLSIIPWIRFIWPETSGYNKLKESNLFVHKYFAEFIDRYINTYEDGCERNFLDLYIAEMRKGLPEQYGFNREQFIMGLVDFSFPAFTAVGVQISLLVQYLMLYPDVAKRIQSEIDEVVGGGRLPTLEDRKNMPFTEATIRENLRIETLVPSDVPHKSLVDTELMGYHIPKDTIIIPSLYALHTDKRIWSDPENFRPERFLDADGKLSLKLDVSLPFGAGKRICAGETFARNMIFLVTTAMLQNFDYTLAPGDSLPDLTKNNNGLIITPADFWVQLKERQH</sequence>
<evidence type="ECO:0000256" key="8">
    <source>
        <dbReference type="ARBA" id="ARBA00022824"/>
    </source>
</evidence>
<dbReference type="SMR" id="B4JEX9"/>
<dbReference type="GO" id="GO:0005506">
    <property type="term" value="F:iron ion binding"/>
    <property type="evidence" value="ECO:0007669"/>
    <property type="project" value="InterPro"/>
</dbReference>
<evidence type="ECO:0000256" key="4">
    <source>
        <dbReference type="ARBA" id="ARBA00004406"/>
    </source>
</evidence>
<gene>
    <name evidence="16" type="primary">Dgri\GH18361</name>
    <name evidence="16" type="ORF">Dgri_GH18361</name>
</gene>
<dbReference type="PhylomeDB" id="B4JEX9"/>
<evidence type="ECO:0000313" key="16">
    <source>
        <dbReference type="EMBL" id="EDV93260.1"/>
    </source>
</evidence>
<dbReference type="STRING" id="7222.B4JEX9"/>
<dbReference type="EMBL" id="CH916369">
    <property type="protein sequence ID" value="EDV93260.1"/>
    <property type="molecule type" value="Genomic_DNA"/>
</dbReference>
<dbReference type="FunFam" id="1.10.630.10:FF:000238">
    <property type="entry name" value="Cytochrome P450 2A6"/>
    <property type="match status" value="1"/>
</dbReference>
<dbReference type="GO" id="GO:0005789">
    <property type="term" value="C:endoplasmic reticulum membrane"/>
    <property type="evidence" value="ECO:0007669"/>
    <property type="project" value="UniProtKB-SubCell"/>
</dbReference>
<dbReference type="GO" id="GO:0006805">
    <property type="term" value="P:xenobiotic metabolic process"/>
    <property type="evidence" value="ECO:0007669"/>
    <property type="project" value="TreeGrafter"/>
</dbReference>
<dbReference type="PRINTS" id="PR00463">
    <property type="entry name" value="EP450I"/>
</dbReference>
<dbReference type="InterPro" id="IPR017972">
    <property type="entry name" value="Cyt_P450_CS"/>
</dbReference>
<dbReference type="GO" id="GO:0016712">
    <property type="term" value="F:oxidoreductase activity, acting on paired donors, with incorporation or reduction of molecular oxygen, reduced flavin or flavoprotein as one donor, and incorporation of one atom of oxygen"/>
    <property type="evidence" value="ECO:0007669"/>
    <property type="project" value="TreeGrafter"/>
</dbReference>
<dbReference type="GO" id="GO:0008395">
    <property type="term" value="F:steroid hydroxylase activity"/>
    <property type="evidence" value="ECO:0007669"/>
    <property type="project" value="TreeGrafter"/>
</dbReference>
<dbReference type="InterPro" id="IPR050182">
    <property type="entry name" value="Cytochrome_P450_fam2"/>
</dbReference>
<dbReference type="InParanoid" id="B4JEX9"/>
<evidence type="ECO:0000256" key="14">
    <source>
        <dbReference type="PIRSR" id="PIRSR602401-1"/>
    </source>
</evidence>
<dbReference type="OrthoDB" id="1103324at2759"/>
<evidence type="ECO:0000256" key="13">
    <source>
        <dbReference type="ARBA" id="ARBA00023136"/>
    </source>
</evidence>
<comment type="cofactor">
    <cofactor evidence="1 14">
        <name>heme</name>
        <dbReference type="ChEBI" id="CHEBI:30413"/>
    </cofactor>
</comment>
<protein>
    <submittedName>
        <fullName evidence="16">GH18361</fullName>
    </submittedName>
</protein>
<dbReference type="SUPFAM" id="SSF48264">
    <property type="entry name" value="Cytochrome P450"/>
    <property type="match status" value="2"/>
</dbReference>
<dbReference type="GO" id="GO:0020037">
    <property type="term" value="F:heme binding"/>
    <property type="evidence" value="ECO:0007669"/>
    <property type="project" value="InterPro"/>
</dbReference>
<keyword evidence="9" id="KW-0492">Microsome</keyword>
<comment type="function">
    <text evidence="2">May be involved in the metabolism of insect hormones and in the breakdown of synthetic insecticides.</text>
</comment>
<dbReference type="InterPro" id="IPR036396">
    <property type="entry name" value="Cyt_P450_sf"/>
</dbReference>
<keyword evidence="12 15" id="KW-0503">Monooxygenase</keyword>
<accession>B4JEX9</accession>
<evidence type="ECO:0000256" key="10">
    <source>
        <dbReference type="ARBA" id="ARBA00023002"/>
    </source>
</evidence>
<keyword evidence="17" id="KW-1185">Reference proteome</keyword>
<keyword evidence="11 14" id="KW-0408">Iron</keyword>
<evidence type="ECO:0000256" key="11">
    <source>
        <dbReference type="ARBA" id="ARBA00023004"/>
    </source>
</evidence>
<evidence type="ECO:0000256" key="2">
    <source>
        <dbReference type="ARBA" id="ARBA00003690"/>
    </source>
</evidence>
<evidence type="ECO:0000256" key="6">
    <source>
        <dbReference type="ARBA" id="ARBA00022617"/>
    </source>
</evidence>
<proteinExistence type="inferred from homology"/>
<name>B4JEX9_DROGR</name>
<evidence type="ECO:0000313" key="17">
    <source>
        <dbReference type="Proteomes" id="UP000001070"/>
    </source>
</evidence>
<dbReference type="OMA" id="TATMCQH"/>
<dbReference type="Gene3D" id="1.10.630.10">
    <property type="entry name" value="Cytochrome P450"/>
    <property type="match status" value="2"/>
</dbReference>
<dbReference type="PROSITE" id="PS00086">
    <property type="entry name" value="CYTOCHROME_P450"/>
    <property type="match status" value="1"/>
</dbReference>
<dbReference type="GO" id="GO:0006082">
    <property type="term" value="P:organic acid metabolic process"/>
    <property type="evidence" value="ECO:0007669"/>
    <property type="project" value="TreeGrafter"/>
</dbReference>
<organism evidence="17">
    <name type="scientific">Drosophila grimshawi</name>
    <name type="common">Hawaiian fruit fly</name>
    <name type="synonym">Idiomyia grimshawi</name>
    <dbReference type="NCBI Taxonomy" id="7222"/>
    <lineage>
        <taxon>Eukaryota</taxon>
        <taxon>Metazoa</taxon>
        <taxon>Ecdysozoa</taxon>
        <taxon>Arthropoda</taxon>
        <taxon>Hexapoda</taxon>
        <taxon>Insecta</taxon>
        <taxon>Pterygota</taxon>
        <taxon>Neoptera</taxon>
        <taxon>Endopterygota</taxon>
        <taxon>Diptera</taxon>
        <taxon>Brachycera</taxon>
        <taxon>Muscomorpha</taxon>
        <taxon>Ephydroidea</taxon>
        <taxon>Drosophilidae</taxon>
        <taxon>Drosophila</taxon>
        <taxon>Hawaiian Drosophila</taxon>
    </lineage>
</organism>